<dbReference type="AlphaFoldDB" id="W8VT54"/>
<keyword evidence="1" id="KW-0812">Transmembrane</keyword>
<evidence type="ECO:0000313" key="3">
    <source>
        <dbReference type="Proteomes" id="UP000031760"/>
    </source>
</evidence>
<keyword evidence="3" id="KW-1185">Reference proteome</keyword>
<dbReference type="KEGG" id="nmf:NMS_2766"/>
<dbReference type="HOGENOM" id="CLU_091694_1_0_10"/>
<gene>
    <name evidence="2" type="ORF">NMS_2766</name>
</gene>
<evidence type="ECO:0000313" key="2">
    <source>
        <dbReference type="EMBL" id="BAO56775.1"/>
    </source>
</evidence>
<accession>W8VT54</accession>
<dbReference type="InterPro" id="IPR045749">
    <property type="entry name" value="DUF6090"/>
</dbReference>
<sequence length="252" mass="29265">MINFLKKIRKGFLTTGRTTKYLTYAIGEIILVVIGILIALAINNASETRKEQKLEQQLITRLHKEYQENKDLLTKRVIVLIQSEDASLRIMNLMNKDISQVETNTIDSLLFHTIEYSAYNPLSTTLTEVTQTGKLDLISNQKLKDLLGQWSIQYNHHQGTFRVFEKWVEDGILPYLTKNIASKNVGRFGQLQWKEISEFESDYNVILKDREFENIMDNHLYHNGLLISEYQNLDNIIDQILILTKEDSPADQ</sequence>
<feature type="transmembrane region" description="Helical" evidence="1">
    <location>
        <begin position="21"/>
        <end position="42"/>
    </location>
</feature>
<dbReference type="Proteomes" id="UP000031760">
    <property type="component" value="Chromosome"/>
</dbReference>
<proteinExistence type="predicted"/>
<dbReference type="STRING" id="1454201.NMS_2766"/>
<keyword evidence="1" id="KW-0472">Membrane</keyword>
<name>W8VT54_9FLAO</name>
<protein>
    <submittedName>
        <fullName evidence="2">Uncharacterized protein</fullName>
    </submittedName>
</protein>
<dbReference type="OrthoDB" id="821805at2"/>
<reference evidence="2 3" key="1">
    <citation type="journal article" date="2014" name="Proc. Natl. Acad. Sci. U.S.A.">
        <title>Functional characterization of flavobacteria rhodopsins reveals a unique class of light-driven chloride pump in bacteria.</title>
        <authorList>
            <person name="Yoshizawa S."/>
            <person name="Kumagai Y."/>
            <person name="Kim H."/>
            <person name="Ogura Y."/>
            <person name="Hayashi T."/>
            <person name="Iwasaki W."/>
            <person name="DeLong E.F."/>
            <person name="Kogure K."/>
        </authorList>
    </citation>
    <scope>NUCLEOTIDE SEQUENCE [LARGE SCALE GENOMIC DNA]</scope>
    <source>
        <strain evidence="2 3">S1-08</strain>
    </source>
</reference>
<evidence type="ECO:0000256" key="1">
    <source>
        <dbReference type="SAM" id="Phobius"/>
    </source>
</evidence>
<organism evidence="2 3">
    <name type="scientific">Nonlabens marinus S1-08</name>
    <dbReference type="NCBI Taxonomy" id="1454201"/>
    <lineage>
        <taxon>Bacteria</taxon>
        <taxon>Pseudomonadati</taxon>
        <taxon>Bacteroidota</taxon>
        <taxon>Flavobacteriia</taxon>
        <taxon>Flavobacteriales</taxon>
        <taxon>Flavobacteriaceae</taxon>
        <taxon>Nonlabens</taxon>
    </lineage>
</organism>
<dbReference type="EMBL" id="AP014548">
    <property type="protein sequence ID" value="BAO56775.1"/>
    <property type="molecule type" value="Genomic_DNA"/>
</dbReference>
<dbReference type="Pfam" id="PF19578">
    <property type="entry name" value="DUF6090"/>
    <property type="match status" value="1"/>
</dbReference>
<dbReference type="RefSeq" id="WP_041497285.1">
    <property type="nucleotide sequence ID" value="NZ_AP014548.1"/>
</dbReference>
<keyword evidence="1" id="KW-1133">Transmembrane helix</keyword>